<dbReference type="Pfam" id="PF00121">
    <property type="entry name" value="TIM"/>
    <property type="match status" value="1"/>
</dbReference>
<evidence type="ECO:0000313" key="2">
    <source>
        <dbReference type="EMBL" id="SVB05505.1"/>
    </source>
</evidence>
<dbReference type="Gene3D" id="3.20.20.70">
    <property type="entry name" value="Aldolase class I"/>
    <property type="match status" value="1"/>
</dbReference>
<dbReference type="InterPro" id="IPR035990">
    <property type="entry name" value="TIM_sf"/>
</dbReference>
<sequence>MKRRGIIGTEQLWSKHRSGPFDHTRDGKFLLHLAQTDRQTRMMDMAAKIRPLIAGNWKMNGLKSVGKREVTKLVTRLAKRPRAECDVLICPPATLLATLHEAVKSSRVAIGGQDCHANEAGPHTG</sequence>
<feature type="non-terminal residue" evidence="2">
    <location>
        <position position="125"/>
    </location>
</feature>
<evidence type="ECO:0000256" key="1">
    <source>
        <dbReference type="ARBA" id="ARBA00023235"/>
    </source>
</evidence>
<organism evidence="2">
    <name type="scientific">marine metagenome</name>
    <dbReference type="NCBI Taxonomy" id="408172"/>
    <lineage>
        <taxon>unclassified sequences</taxon>
        <taxon>metagenomes</taxon>
        <taxon>ecological metagenomes</taxon>
    </lineage>
</organism>
<dbReference type="InterPro" id="IPR013785">
    <property type="entry name" value="Aldolase_TIM"/>
</dbReference>
<protein>
    <submittedName>
        <fullName evidence="2">Uncharacterized protein</fullName>
    </submittedName>
</protein>
<reference evidence="2" key="1">
    <citation type="submission" date="2018-05" db="EMBL/GenBank/DDBJ databases">
        <authorList>
            <person name="Lanie J.A."/>
            <person name="Ng W.-L."/>
            <person name="Kazmierczak K.M."/>
            <person name="Andrzejewski T.M."/>
            <person name="Davidsen T.M."/>
            <person name="Wayne K.J."/>
            <person name="Tettelin H."/>
            <person name="Glass J.I."/>
            <person name="Rusch D."/>
            <person name="Podicherti R."/>
            <person name="Tsui H.-C.T."/>
            <person name="Winkler M.E."/>
        </authorList>
    </citation>
    <scope>NUCLEOTIDE SEQUENCE</scope>
</reference>
<dbReference type="EMBL" id="UINC01027011">
    <property type="protein sequence ID" value="SVB05505.1"/>
    <property type="molecule type" value="Genomic_DNA"/>
</dbReference>
<gene>
    <name evidence="2" type="ORF">METZ01_LOCUS158359</name>
</gene>
<dbReference type="PROSITE" id="PS51440">
    <property type="entry name" value="TIM_2"/>
    <property type="match status" value="1"/>
</dbReference>
<dbReference type="InterPro" id="IPR000652">
    <property type="entry name" value="Triosephosphate_isomerase"/>
</dbReference>
<proteinExistence type="predicted"/>
<keyword evidence="1" id="KW-0413">Isomerase</keyword>
<accession>A0A382AVF5</accession>
<name>A0A382AVF5_9ZZZZ</name>
<dbReference type="GO" id="GO:0004807">
    <property type="term" value="F:triose-phosphate isomerase activity"/>
    <property type="evidence" value="ECO:0007669"/>
    <property type="project" value="InterPro"/>
</dbReference>
<dbReference type="SUPFAM" id="SSF51351">
    <property type="entry name" value="Triosephosphate isomerase (TIM)"/>
    <property type="match status" value="1"/>
</dbReference>
<dbReference type="AlphaFoldDB" id="A0A382AVF5"/>